<reference evidence="3 4" key="1">
    <citation type="submission" date="2019-10" db="EMBL/GenBank/DDBJ databases">
        <title>Nonomuraea sp. nov., isolated from Phyllanthus amarus.</title>
        <authorList>
            <person name="Klykleung N."/>
            <person name="Tanasupawat S."/>
        </authorList>
    </citation>
    <scope>NUCLEOTIDE SEQUENCE [LARGE SCALE GENOMIC DNA]</scope>
    <source>
        <strain evidence="3 4">PA1-10</strain>
    </source>
</reference>
<feature type="region of interest" description="Disordered" evidence="1">
    <location>
        <begin position="579"/>
        <end position="599"/>
    </location>
</feature>
<feature type="transmembrane region" description="Helical" evidence="2">
    <location>
        <begin position="548"/>
        <end position="572"/>
    </location>
</feature>
<dbReference type="PANTHER" id="PTHR43130:SF3">
    <property type="entry name" value="HTH-TYPE TRANSCRIPTIONAL REGULATOR RV1931C"/>
    <property type="match status" value="1"/>
</dbReference>
<dbReference type="SUPFAM" id="SSF52317">
    <property type="entry name" value="Class I glutamine amidotransferase-like"/>
    <property type="match status" value="2"/>
</dbReference>
<dbReference type="OrthoDB" id="3992151at2"/>
<evidence type="ECO:0000313" key="3">
    <source>
        <dbReference type="EMBL" id="KAB8194712.1"/>
    </source>
</evidence>
<dbReference type="InterPro" id="IPR002818">
    <property type="entry name" value="DJ-1/PfpI"/>
</dbReference>
<dbReference type="EMBL" id="VDLX02000005">
    <property type="protein sequence ID" value="KAB8194712.1"/>
    <property type="molecule type" value="Genomic_DNA"/>
</dbReference>
<evidence type="ECO:0000256" key="1">
    <source>
        <dbReference type="SAM" id="MobiDB-lite"/>
    </source>
</evidence>
<feature type="transmembrane region" description="Helical" evidence="2">
    <location>
        <begin position="104"/>
        <end position="123"/>
    </location>
</feature>
<keyword evidence="2" id="KW-0812">Transmembrane</keyword>
<name>A0A5C4WN00_9ACTN</name>
<keyword evidence="4" id="KW-1185">Reference proteome</keyword>
<feature type="transmembrane region" description="Helical" evidence="2">
    <location>
        <begin position="143"/>
        <end position="162"/>
    </location>
</feature>
<gene>
    <name evidence="3" type="ORF">FH608_016165</name>
</gene>
<dbReference type="Proteomes" id="UP000312512">
    <property type="component" value="Unassembled WGS sequence"/>
</dbReference>
<sequence length="599" mass="64120">MTVHGTRPGRIGTVGRFVWHYIEMVIAMGLGMLLLGMVWSAVLPEITRTDVAVLVMAADMTIGMAVWMAVRRHSRAAIAEMSLAMVLPFVVLLVPYWFGVLPGHLVMSLGHLLMFVLMAVAMLRRRDEYLHHHHRFRIRWKWVRTAAVVLVALLVPGAVSAVNTVGRFGDMYRARPDAVSVRPLARAHDPAKPTVALLVGGKGANAADLLGPYEVLASTGRFNAYVVSAGPRLVPLTGGLDIVPDLTFDELGRLLGEGDAPDAVIIPALQTPEPAEFDAMNAWLRQQSAAGAVMVSVCNGARAFAASGLLDGRNATSHWLRLSGLRADFPQVHWTSGVRYVEDGDVITTGGVLSGIDGALRVVERLADTGTARAAAEAVHWRHYSPGVPARMPAAHLEPSDVVAALNSSYQTGPTDIGVRLTDGVGELELASPFMSYTEQSVVGRTIAVGDRPIRSEHGLTFVPRLTLAQAAGELDRLLVPGLEAARSHTPGAGGLRPEYLHTTEEFAFTPVLRDIARTYDVQTARFAAKTLEYPVLDVELTGSAWPWGPTIVALLLVLLGVAAALAAGMVFRRVRAGGRRPEPSGAPAEPAEVVSAQS</sequence>
<accession>A0A5P9YTU5</accession>
<dbReference type="RefSeq" id="WP_139631305.1">
    <property type="nucleotide sequence ID" value="NZ_CP045572.1"/>
</dbReference>
<dbReference type="InterPro" id="IPR052158">
    <property type="entry name" value="INH-QAR"/>
</dbReference>
<evidence type="ECO:0000256" key="2">
    <source>
        <dbReference type="SAM" id="Phobius"/>
    </source>
</evidence>
<protein>
    <submittedName>
        <fullName evidence="3">AraC family transcriptional regulator</fullName>
    </submittedName>
</protein>
<dbReference type="InterPro" id="IPR029062">
    <property type="entry name" value="Class_I_gatase-like"/>
</dbReference>
<organism evidence="3 4">
    <name type="scientific">Nonomuraea phyllanthi</name>
    <dbReference type="NCBI Taxonomy" id="2219224"/>
    <lineage>
        <taxon>Bacteria</taxon>
        <taxon>Bacillati</taxon>
        <taxon>Actinomycetota</taxon>
        <taxon>Actinomycetes</taxon>
        <taxon>Streptosporangiales</taxon>
        <taxon>Streptosporangiaceae</taxon>
        <taxon>Nonomuraea</taxon>
    </lineage>
</organism>
<feature type="compositionally biased region" description="Low complexity" evidence="1">
    <location>
        <begin position="584"/>
        <end position="593"/>
    </location>
</feature>
<evidence type="ECO:0000313" key="4">
    <source>
        <dbReference type="Proteomes" id="UP000312512"/>
    </source>
</evidence>
<dbReference type="Pfam" id="PF01965">
    <property type="entry name" value="DJ-1_PfpI"/>
    <property type="match status" value="1"/>
</dbReference>
<accession>A0A5C4WN00</accession>
<dbReference type="PANTHER" id="PTHR43130">
    <property type="entry name" value="ARAC-FAMILY TRANSCRIPTIONAL REGULATOR"/>
    <property type="match status" value="1"/>
</dbReference>
<keyword evidence="2" id="KW-1133">Transmembrane helix</keyword>
<feature type="transmembrane region" description="Helical" evidence="2">
    <location>
        <begin position="21"/>
        <end position="39"/>
    </location>
</feature>
<dbReference type="Gene3D" id="3.40.50.880">
    <property type="match status" value="2"/>
</dbReference>
<proteinExistence type="predicted"/>
<feature type="transmembrane region" description="Helical" evidence="2">
    <location>
        <begin position="51"/>
        <end position="70"/>
    </location>
</feature>
<dbReference type="AlphaFoldDB" id="A0A5C4WN00"/>
<feature type="transmembrane region" description="Helical" evidence="2">
    <location>
        <begin position="77"/>
        <end position="98"/>
    </location>
</feature>
<comment type="caution">
    <text evidence="3">The sequence shown here is derived from an EMBL/GenBank/DDBJ whole genome shotgun (WGS) entry which is preliminary data.</text>
</comment>
<keyword evidence="2" id="KW-0472">Membrane</keyword>